<proteinExistence type="inferred from homology"/>
<dbReference type="Pfam" id="PF18090">
    <property type="entry name" value="SoPB_HTH"/>
    <property type="match status" value="1"/>
</dbReference>
<feature type="domain" description="ParB-like N-terminal" evidence="2">
    <location>
        <begin position="53"/>
        <end position="154"/>
    </location>
</feature>
<dbReference type="CDD" id="cd16405">
    <property type="entry name" value="RepB_like_N"/>
    <property type="match status" value="1"/>
</dbReference>
<dbReference type="Gene3D" id="1.10.10.2830">
    <property type="match status" value="1"/>
</dbReference>
<dbReference type="PANTHER" id="PTHR33375:SF1">
    <property type="entry name" value="CHROMOSOME-PARTITIONING PROTEIN PARB-RELATED"/>
    <property type="match status" value="1"/>
</dbReference>
<comment type="similarity">
    <text evidence="1">Belongs to the ParB family.</text>
</comment>
<evidence type="ECO:0000259" key="2">
    <source>
        <dbReference type="SMART" id="SM00470"/>
    </source>
</evidence>
<dbReference type="SUPFAM" id="SSF110849">
    <property type="entry name" value="ParB/Sulfiredoxin"/>
    <property type="match status" value="1"/>
</dbReference>
<dbReference type="InterPro" id="IPR003115">
    <property type="entry name" value="ParB_N"/>
</dbReference>
<dbReference type="GO" id="GO:0007059">
    <property type="term" value="P:chromosome segregation"/>
    <property type="evidence" value="ECO:0007669"/>
    <property type="project" value="TreeGrafter"/>
</dbReference>
<sequence>MSRKQSAYLANLLAADEPDEAKPLPTRASRPLLQRENALARLASGEVRQVAELRLDPARCRIWPGNGRYYASLDLEACRDLVDSIVAEGAQRVPAIVRHVKDDPDHDYEVIAGTRRHWSVSWLRANNYPETVFLAQVQDVDDEQAFRLADLENRARKDLTDLERARNYKEALERHYGGVQARMAERLKISRSWLTRLLALASLPAPIVAAFPNQAALQVKGGYELAVLAQREDARRKMVAEAEALIGLQDERRQRAEELISGAEVTRRLTAATRETRGRASRPPVLARSGRPLLSILADRADGLTLRLHAGSGADDEEILAQLREILATARMQRAKLKK</sequence>
<dbReference type="Proteomes" id="UP000197065">
    <property type="component" value="Unassembled WGS sequence"/>
</dbReference>
<evidence type="ECO:0000313" key="3">
    <source>
        <dbReference type="EMBL" id="SNB75026.1"/>
    </source>
</evidence>
<keyword evidence="4" id="KW-1185">Reference proteome</keyword>
<evidence type="ECO:0000313" key="4">
    <source>
        <dbReference type="Proteomes" id="UP000197065"/>
    </source>
</evidence>
<dbReference type="AlphaFoldDB" id="A0A212RR44"/>
<dbReference type="EMBL" id="FYEH01000012">
    <property type="protein sequence ID" value="SNB75026.1"/>
    <property type="molecule type" value="Genomic_DNA"/>
</dbReference>
<dbReference type="RefSeq" id="WP_088562410.1">
    <property type="nucleotide sequence ID" value="NZ_FYEH01000012.1"/>
</dbReference>
<dbReference type="GO" id="GO:0003677">
    <property type="term" value="F:DNA binding"/>
    <property type="evidence" value="ECO:0007669"/>
    <property type="project" value="InterPro"/>
</dbReference>
<reference evidence="3 4" key="1">
    <citation type="submission" date="2017-06" db="EMBL/GenBank/DDBJ databases">
        <authorList>
            <person name="Kim H.J."/>
            <person name="Triplett B.A."/>
        </authorList>
    </citation>
    <scope>NUCLEOTIDE SEQUENCE [LARGE SCALE GENOMIC DNA]</scope>
    <source>
        <strain evidence="3 4">B29T1</strain>
    </source>
</reference>
<dbReference type="InterPro" id="IPR037972">
    <property type="entry name" value="RepB_N"/>
</dbReference>
<dbReference type="InterPro" id="IPR050336">
    <property type="entry name" value="Chromosome_partition/occlusion"/>
</dbReference>
<dbReference type="InterPro" id="IPR040873">
    <property type="entry name" value="SoPB_HTH"/>
</dbReference>
<dbReference type="GO" id="GO:0005694">
    <property type="term" value="C:chromosome"/>
    <property type="evidence" value="ECO:0007669"/>
    <property type="project" value="TreeGrafter"/>
</dbReference>
<dbReference type="InterPro" id="IPR004437">
    <property type="entry name" value="ParB/RepB/Spo0J"/>
</dbReference>
<dbReference type="InterPro" id="IPR036086">
    <property type="entry name" value="ParB/Sulfiredoxin_sf"/>
</dbReference>
<dbReference type="SUPFAM" id="SSF109709">
    <property type="entry name" value="KorB DNA-binding domain-like"/>
    <property type="match status" value="1"/>
</dbReference>
<organism evidence="3 4">
    <name type="scientific">Arboricoccus pini</name>
    <dbReference type="NCBI Taxonomy" id="1963835"/>
    <lineage>
        <taxon>Bacteria</taxon>
        <taxon>Pseudomonadati</taxon>
        <taxon>Pseudomonadota</taxon>
        <taxon>Alphaproteobacteria</taxon>
        <taxon>Geminicoccales</taxon>
        <taxon>Geminicoccaceae</taxon>
        <taxon>Arboricoccus</taxon>
    </lineage>
</organism>
<dbReference type="NCBIfam" id="TIGR00180">
    <property type="entry name" value="parB_part"/>
    <property type="match status" value="1"/>
</dbReference>
<gene>
    <name evidence="3" type="ORF">SAMN07250955_11279</name>
</gene>
<accession>A0A212RR44</accession>
<name>A0A212RR44_9PROT</name>
<dbReference type="PANTHER" id="PTHR33375">
    <property type="entry name" value="CHROMOSOME-PARTITIONING PROTEIN PARB-RELATED"/>
    <property type="match status" value="1"/>
</dbReference>
<protein>
    <submittedName>
        <fullName evidence="3">Chromosome partitioning protein, ParB family</fullName>
    </submittedName>
</protein>
<dbReference type="SMART" id="SM00470">
    <property type="entry name" value="ParB"/>
    <property type="match status" value="1"/>
</dbReference>
<evidence type="ECO:0000256" key="1">
    <source>
        <dbReference type="ARBA" id="ARBA00006295"/>
    </source>
</evidence>
<dbReference type="OrthoDB" id="7190674at2"/>